<evidence type="ECO:0000313" key="3">
    <source>
        <dbReference type="Proteomes" id="UP000534286"/>
    </source>
</evidence>
<organism evidence="2 3">
    <name type="scientific">Streptosporangium album</name>
    <dbReference type="NCBI Taxonomy" id="47479"/>
    <lineage>
        <taxon>Bacteria</taxon>
        <taxon>Bacillati</taxon>
        <taxon>Actinomycetota</taxon>
        <taxon>Actinomycetes</taxon>
        <taxon>Streptosporangiales</taxon>
        <taxon>Streptosporangiaceae</taxon>
        <taxon>Streptosporangium</taxon>
    </lineage>
</organism>
<gene>
    <name evidence="2" type="ORF">FHR32_006757</name>
</gene>
<protein>
    <submittedName>
        <fullName evidence="2">Uncharacterized protein</fullName>
    </submittedName>
</protein>
<sequence>MRGHSAVRLDIHDELPDMHDEKEAARAGAWSRDDRGGTSEGGPA</sequence>
<dbReference type="EMBL" id="JACHJU010000003">
    <property type="protein sequence ID" value="MBB4942371.1"/>
    <property type="molecule type" value="Genomic_DNA"/>
</dbReference>
<feature type="region of interest" description="Disordered" evidence="1">
    <location>
        <begin position="1"/>
        <end position="44"/>
    </location>
</feature>
<feature type="compositionally biased region" description="Basic and acidic residues" evidence="1">
    <location>
        <begin position="7"/>
        <end position="37"/>
    </location>
</feature>
<accession>A0A7W7S3N7</accession>
<name>A0A7W7S3N7_9ACTN</name>
<dbReference type="Proteomes" id="UP000534286">
    <property type="component" value="Unassembled WGS sequence"/>
</dbReference>
<evidence type="ECO:0000256" key="1">
    <source>
        <dbReference type="SAM" id="MobiDB-lite"/>
    </source>
</evidence>
<evidence type="ECO:0000313" key="2">
    <source>
        <dbReference type="EMBL" id="MBB4942371.1"/>
    </source>
</evidence>
<proteinExistence type="predicted"/>
<reference evidence="2 3" key="1">
    <citation type="submission" date="2020-08" db="EMBL/GenBank/DDBJ databases">
        <title>Sequencing the genomes of 1000 actinobacteria strains.</title>
        <authorList>
            <person name="Klenk H.-P."/>
        </authorList>
    </citation>
    <scope>NUCLEOTIDE SEQUENCE [LARGE SCALE GENOMIC DNA]</scope>
    <source>
        <strain evidence="2 3">DSM 43023</strain>
    </source>
</reference>
<dbReference type="RefSeq" id="WP_281391109.1">
    <property type="nucleotide sequence ID" value="NZ_BAABEK010000082.1"/>
</dbReference>
<dbReference type="AlphaFoldDB" id="A0A7W7S3N7"/>
<comment type="caution">
    <text evidence="2">The sequence shown here is derived from an EMBL/GenBank/DDBJ whole genome shotgun (WGS) entry which is preliminary data.</text>
</comment>
<keyword evidence="3" id="KW-1185">Reference proteome</keyword>